<keyword evidence="1" id="KW-1133">Transmembrane helix</keyword>
<dbReference type="Proteomes" id="UP000315017">
    <property type="component" value="Chromosome"/>
</dbReference>
<reference evidence="2 3" key="1">
    <citation type="submission" date="2019-02" db="EMBL/GenBank/DDBJ databases">
        <title>Deep-cultivation of Planctomycetes and their phenomic and genomic characterization uncovers novel biology.</title>
        <authorList>
            <person name="Wiegand S."/>
            <person name="Jogler M."/>
            <person name="Boedeker C."/>
            <person name="Pinto D."/>
            <person name="Vollmers J."/>
            <person name="Rivas-Marin E."/>
            <person name="Kohn T."/>
            <person name="Peeters S.H."/>
            <person name="Heuer A."/>
            <person name="Rast P."/>
            <person name="Oberbeckmann S."/>
            <person name="Bunk B."/>
            <person name="Jeske O."/>
            <person name="Meyerdierks A."/>
            <person name="Storesund J.E."/>
            <person name="Kallscheuer N."/>
            <person name="Luecker S."/>
            <person name="Lage O.M."/>
            <person name="Pohl T."/>
            <person name="Merkel B.J."/>
            <person name="Hornburger P."/>
            <person name="Mueller R.-W."/>
            <person name="Bruemmer F."/>
            <person name="Labrenz M."/>
            <person name="Spormann A.M."/>
            <person name="Op den Camp H."/>
            <person name="Overmann J."/>
            <person name="Amann R."/>
            <person name="Jetten M.S.M."/>
            <person name="Mascher T."/>
            <person name="Medema M.H."/>
            <person name="Devos D.P."/>
            <person name="Kaster A.-K."/>
            <person name="Ovreas L."/>
            <person name="Rohde M."/>
            <person name="Galperin M.Y."/>
            <person name="Jogler C."/>
        </authorList>
    </citation>
    <scope>NUCLEOTIDE SEQUENCE [LARGE SCALE GENOMIC DNA]</scope>
    <source>
        <strain evidence="2 3">ETA_A8</strain>
    </source>
</reference>
<gene>
    <name evidence="2" type="ORF">ETAA8_10690</name>
</gene>
<evidence type="ECO:0000313" key="2">
    <source>
        <dbReference type="EMBL" id="QDU25997.1"/>
    </source>
</evidence>
<name>A0A517Y6Y3_9BACT</name>
<proteinExistence type="predicted"/>
<organism evidence="2 3">
    <name type="scientific">Anatilimnocola aggregata</name>
    <dbReference type="NCBI Taxonomy" id="2528021"/>
    <lineage>
        <taxon>Bacteria</taxon>
        <taxon>Pseudomonadati</taxon>
        <taxon>Planctomycetota</taxon>
        <taxon>Planctomycetia</taxon>
        <taxon>Pirellulales</taxon>
        <taxon>Pirellulaceae</taxon>
        <taxon>Anatilimnocola</taxon>
    </lineage>
</organism>
<evidence type="ECO:0000256" key="1">
    <source>
        <dbReference type="SAM" id="Phobius"/>
    </source>
</evidence>
<keyword evidence="3" id="KW-1185">Reference proteome</keyword>
<dbReference type="AlphaFoldDB" id="A0A517Y6Y3"/>
<dbReference type="KEGG" id="aagg:ETAA8_10690"/>
<accession>A0A517Y6Y3</accession>
<keyword evidence="1" id="KW-0812">Transmembrane</keyword>
<keyword evidence="1" id="KW-0472">Membrane</keyword>
<sequence length="82" mass="8722">MLSGPLVRMESPTLPLPETIPRKFAMLETAGQTLLTSGQLLAQTGIAKTMLGYVAVFALIAIGISLICRPSSRAPAEKPKKK</sequence>
<feature type="transmembrane region" description="Helical" evidence="1">
    <location>
        <begin position="50"/>
        <end position="68"/>
    </location>
</feature>
<protein>
    <submittedName>
        <fullName evidence="2">Uncharacterized protein</fullName>
    </submittedName>
</protein>
<dbReference type="EMBL" id="CP036274">
    <property type="protein sequence ID" value="QDU25997.1"/>
    <property type="molecule type" value="Genomic_DNA"/>
</dbReference>
<evidence type="ECO:0000313" key="3">
    <source>
        <dbReference type="Proteomes" id="UP000315017"/>
    </source>
</evidence>